<name>Q6M9N1_PARUW</name>
<feature type="transmembrane region" description="Helical" evidence="1">
    <location>
        <begin position="6"/>
        <end position="24"/>
    </location>
</feature>
<dbReference type="KEGG" id="pcu:PC_RS09565"/>
<dbReference type="EMBL" id="BX908798">
    <property type="protein sequence ID" value="CAF24718.1"/>
    <property type="molecule type" value="Genomic_DNA"/>
</dbReference>
<evidence type="ECO:0000313" key="3">
    <source>
        <dbReference type="Proteomes" id="UP000000529"/>
    </source>
</evidence>
<organism evidence="2 3">
    <name type="scientific">Protochlamydia amoebophila (strain UWE25)</name>
    <dbReference type="NCBI Taxonomy" id="264201"/>
    <lineage>
        <taxon>Bacteria</taxon>
        <taxon>Pseudomonadati</taxon>
        <taxon>Chlamydiota</taxon>
        <taxon>Chlamydiia</taxon>
        <taxon>Parachlamydiales</taxon>
        <taxon>Parachlamydiaceae</taxon>
        <taxon>Candidatus Protochlamydia</taxon>
    </lineage>
</organism>
<sequence>MFAFFTADLFFGSIGVCILVHSFVKEKKFNQKIISKKALLLWCLNCKLDIIRIFLTANLPSGINSNLHAIESQFFNILPRLRFCYITCEKLINYQTMLLS</sequence>
<evidence type="ECO:0000256" key="1">
    <source>
        <dbReference type="SAM" id="Phobius"/>
    </source>
</evidence>
<dbReference type="AlphaFoldDB" id="Q6M9N1"/>
<reference evidence="2 3" key="1">
    <citation type="journal article" date="2004" name="Science">
        <title>Illuminating the evolutionary history of chlamydiae.</title>
        <authorList>
            <person name="Horn M."/>
            <person name="Collingro A."/>
            <person name="Schmitz-Esser S."/>
            <person name="Beier C.L."/>
            <person name="Purkhold U."/>
            <person name="Fartmann B."/>
            <person name="Brandt P."/>
            <person name="Nyakatura G.J."/>
            <person name="Droege M."/>
            <person name="Frishman D."/>
            <person name="Rattei T."/>
            <person name="Mewes H."/>
            <person name="Wagner M."/>
        </authorList>
    </citation>
    <scope>NUCLEOTIDE SEQUENCE [LARGE SCALE GENOMIC DNA]</scope>
    <source>
        <strain evidence="2 3">UWE25</strain>
    </source>
</reference>
<dbReference type="HOGENOM" id="CLU_2303217_0_0_0"/>
<gene>
    <name evidence="2" type="ORF">PC_RS09565</name>
</gene>
<keyword evidence="1" id="KW-0472">Membrane</keyword>
<dbReference type="Proteomes" id="UP000000529">
    <property type="component" value="Chromosome"/>
</dbReference>
<keyword evidence="3" id="KW-1185">Reference proteome</keyword>
<proteinExistence type="predicted"/>
<evidence type="ECO:0000313" key="2">
    <source>
        <dbReference type="EMBL" id="CAF24718.1"/>
    </source>
</evidence>
<keyword evidence="1" id="KW-0812">Transmembrane</keyword>
<keyword evidence="1" id="KW-1133">Transmembrane helix</keyword>
<protein>
    <submittedName>
        <fullName evidence="2">Uncharacterized protein</fullName>
    </submittedName>
</protein>
<accession>Q6M9N1</accession>